<keyword evidence="1" id="KW-0472">Membrane</keyword>
<name>A0A9W6RN05_9ACTN</name>
<evidence type="ECO:0000256" key="1">
    <source>
        <dbReference type="SAM" id="Phobius"/>
    </source>
</evidence>
<proteinExistence type="predicted"/>
<accession>A0A9W6RN05</accession>
<feature type="transmembrane region" description="Helical" evidence="1">
    <location>
        <begin position="56"/>
        <end position="76"/>
    </location>
</feature>
<dbReference type="EMBL" id="BSTJ01000006">
    <property type="protein sequence ID" value="GLY76992.1"/>
    <property type="molecule type" value="Genomic_DNA"/>
</dbReference>
<evidence type="ECO:0008006" key="4">
    <source>
        <dbReference type="Google" id="ProtNLM"/>
    </source>
</evidence>
<dbReference type="InterPro" id="IPR047789">
    <property type="entry name" value="CU044_5270-like"/>
</dbReference>
<gene>
    <name evidence="2" type="ORF">Airi01_052590</name>
</gene>
<comment type="caution">
    <text evidence="2">The sequence shown here is derived from an EMBL/GenBank/DDBJ whole genome shotgun (WGS) entry which is preliminary data.</text>
</comment>
<dbReference type="Proteomes" id="UP001165135">
    <property type="component" value="Unassembled WGS sequence"/>
</dbReference>
<dbReference type="RefSeq" id="WP_285625885.1">
    <property type="nucleotide sequence ID" value="NZ_BSTJ01000006.1"/>
</dbReference>
<evidence type="ECO:0000313" key="2">
    <source>
        <dbReference type="EMBL" id="GLY76992.1"/>
    </source>
</evidence>
<evidence type="ECO:0000313" key="3">
    <source>
        <dbReference type="Proteomes" id="UP001165135"/>
    </source>
</evidence>
<dbReference type="NCBIfam" id="NF038083">
    <property type="entry name" value="CU044_5270_fam"/>
    <property type="match status" value="1"/>
</dbReference>
<organism evidence="2 3">
    <name type="scientific">Actinoallomurus iriomotensis</name>
    <dbReference type="NCBI Taxonomy" id="478107"/>
    <lineage>
        <taxon>Bacteria</taxon>
        <taxon>Bacillati</taxon>
        <taxon>Actinomycetota</taxon>
        <taxon>Actinomycetes</taxon>
        <taxon>Streptosporangiales</taxon>
        <taxon>Thermomonosporaceae</taxon>
        <taxon>Actinoallomurus</taxon>
    </lineage>
</organism>
<sequence length="340" mass="37071">MIDKEIVLVREARPADVPADSAAKARAWARLRAEMESPGTPAFEARPFHRRLGWRLGAVGVIAAGAAAAVVVTQAVGSAPVGKPNTGPVPSLELAAQTIEQRTVPKPRADQWVYAPELRNWAIAPGNTIGTLRGKVKVEQWWRFDGRRVAESVNGSKITMTAILRPGEKIPPGHVIPGVNGGFAWGAGVWRRSPRGLYDYVAKLPTDPAALLKKIRHDTQAADDDDATFYRIQEILDDDKLIPAKTNAAIYRALAMISGVRIVPGVKDLAGRSGVAVVRDQDTTRFEIILDPKTYQYRGWRSVALKDQYARKKLTAHAGQVLNDSADQGMRVVDQPGTRD</sequence>
<protein>
    <recommendedName>
        <fullName evidence="4">CU044_5270 family protein</fullName>
    </recommendedName>
</protein>
<keyword evidence="1" id="KW-0812">Transmembrane</keyword>
<dbReference type="AlphaFoldDB" id="A0A9W6RN05"/>
<keyword evidence="1" id="KW-1133">Transmembrane helix</keyword>
<reference evidence="2" key="1">
    <citation type="submission" date="2023-03" db="EMBL/GenBank/DDBJ databases">
        <title>Actinoallomurus iriomotensis NBRC 103681.</title>
        <authorList>
            <person name="Ichikawa N."/>
            <person name="Sato H."/>
            <person name="Tonouchi N."/>
        </authorList>
    </citation>
    <scope>NUCLEOTIDE SEQUENCE</scope>
    <source>
        <strain evidence="2">NBRC 103681</strain>
    </source>
</reference>